<dbReference type="Proteomes" id="UP001215280">
    <property type="component" value="Unassembled WGS sequence"/>
</dbReference>
<evidence type="ECO:0000313" key="2">
    <source>
        <dbReference type="Proteomes" id="UP001215280"/>
    </source>
</evidence>
<reference evidence="1" key="1">
    <citation type="submission" date="2023-03" db="EMBL/GenBank/DDBJ databases">
        <title>Massive genome expansion in bonnet fungi (Mycena s.s.) driven by repeated elements and novel gene families across ecological guilds.</title>
        <authorList>
            <consortium name="Lawrence Berkeley National Laboratory"/>
            <person name="Harder C.B."/>
            <person name="Miyauchi S."/>
            <person name="Viragh M."/>
            <person name="Kuo A."/>
            <person name="Thoen E."/>
            <person name="Andreopoulos B."/>
            <person name="Lu D."/>
            <person name="Skrede I."/>
            <person name="Drula E."/>
            <person name="Henrissat B."/>
            <person name="Morin E."/>
            <person name="Kohler A."/>
            <person name="Barry K."/>
            <person name="LaButti K."/>
            <person name="Morin E."/>
            <person name="Salamov A."/>
            <person name="Lipzen A."/>
            <person name="Mereny Z."/>
            <person name="Hegedus B."/>
            <person name="Baldrian P."/>
            <person name="Stursova M."/>
            <person name="Weitz H."/>
            <person name="Taylor A."/>
            <person name="Grigoriev I.V."/>
            <person name="Nagy L.G."/>
            <person name="Martin F."/>
            <person name="Kauserud H."/>
        </authorList>
    </citation>
    <scope>NUCLEOTIDE SEQUENCE</scope>
    <source>
        <strain evidence="1">CBHHK188m</strain>
    </source>
</reference>
<dbReference type="EMBL" id="JARJLG010000242">
    <property type="protein sequence ID" value="KAJ7723961.1"/>
    <property type="molecule type" value="Genomic_DNA"/>
</dbReference>
<organism evidence="1 2">
    <name type="scientific">Mycena maculata</name>
    <dbReference type="NCBI Taxonomy" id="230809"/>
    <lineage>
        <taxon>Eukaryota</taxon>
        <taxon>Fungi</taxon>
        <taxon>Dikarya</taxon>
        <taxon>Basidiomycota</taxon>
        <taxon>Agaricomycotina</taxon>
        <taxon>Agaricomycetes</taxon>
        <taxon>Agaricomycetidae</taxon>
        <taxon>Agaricales</taxon>
        <taxon>Marasmiineae</taxon>
        <taxon>Mycenaceae</taxon>
        <taxon>Mycena</taxon>
    </lineage>
</organism>
<proteinExistence type="predicted"/>
<protein>
    <submittedName>
        <fullName evidence="1">Uncharacterized protein</fullName>
    </submittedName>
</protein>
<gene>
    <name evidence="1" type="ORF">DFH07DRAFT_275898</name>
</gene>
<accession>A0AAD7MMK0</accession>
<evidence type="ECO:0000313" key="1">
    <source>
        <dbReference type="EMBL" id="KAJ7723961.1"/>
    </source>
</evidence>
<name>A0AAD7MMK0_9AGAR</name>
<keyword evidence="2" id="KW-1185">Reference proteome</keyword>
<sequence>MKRSLATLTSARFPEWYKLGEAEQMWAKFQPCLEQMGHILRPRHRPGWVLVPGMGPWDDESAVPADGEVLDATEISDGAQVVLKLVDTFPPDSRISWFLTNEPGAQDHSLPLLGLIPIGEDLAFMVMPRMRGCASSKLFRNPLSFYSRSSRASYSSRTLRTGISAPKPCHGLSRMIPWWLPLRVAVDP</sequence>
<comment type="caution">
    <text evidence="1">The sequence shown here is derived from an EMBL/GenBank/DDBJ whole genome shotgun (WGS) entry which is preliminary data.</text>
</comment>
<dbReference type="AlphaFoldDB" id="A0AAD7MMK0"/>